<comment type="caution">
    <text evidence="7">The sequence shown here is derived from an EMBL/GenBank/DDBJ whole genome shotgun (WGS) entry which is preliminary data.</text>
</comment>
<name>A0A8I2YKC4_9AGAM</name>
<dbReference type="InterPro" id="IPR008949">
    <property type="entry name" value="Isoprenoid_synthase_dom_sf"/>
</dbReference>
<dbReference type="Proteomes" id="UP000683000">
    <property type="component" value="Unassembled WGS sequence"/>
</dbReference>
<evidence type="ECO:0000313" key="7">
    <source>
        <dbReference type="EMBL" id="KAG6374169.1"/>
    </source>
</evidence>
<dbReference type="OrthoDB" id="6486656at2759"/>
<dbReference type="GO" id="GO:0010333">
    <property type="term" value="F:terpene synthase activity"/>
    <property type="evidence" value="ECO:0007669"/>
    <property type="project" value="InterPro"/>
</dbReference>
<keyword evidence="5 6" id="KW-0456">Lyase</keyword>
<comment type="cofactor">
    <cofactor evidence="1 6">
        <name>Mg(2+)</name>
        <dbReference type="ChEBI" id="CHEBI:18420"/>
    </cofactor>
</comment>
<proteinExistence type="inferred from homology"/>
<keyword evidence="3 6" id="KW-0479">Metal-binding</keyword>
<evidence type="ECO:0000313" key="8">
    <source>
        <dbReference type="Proteomes" id="UP000683000"/>
    </source>
</evidence>
<evidence type="ECO:0000256" key="1">
    <source>
        <dbReference type="ARBA" id="ARBA00001946"/>
    </source>
</evidence>
<evidence type="ECO:0000256" key="6">
    <source>
        <dbReference type="RuleBase" id="RU366034"/>
    </source>
</evidence>
<dbReference type="Pfam" id="PF19086">
    <property type="entry name" value="Terpene_syn_C_2"/>
    <property type="match status" value="1"/>
</dbReference>
<dbReference type="EC" id="4.2.3.-" evidence="6"/>
<accession>A0A8I2YKC4</accession>
<gene>
    <name evidence="7" type="ORF">JVT61DRAFT_4821</name>
</gene>
<dbReference type="Gene3D" id="1.10.600.10">
    <property type="entry name" value="Farnesyl Diphosphate Synthase"/>
    <property type="match status" value="1"/>
</dbReference>
<evidence type="ECO:0000256" key="2">
    <source>
        <dbReference type="ARBA" id="ARBA00006333"/>
    </source>
</evidence>
<evidence type="ECO:0000256" key="4">
    <source>
        <dbReference type="ARBA" id="ARBA00022842"/>
    </source>
</evidence>
<dbReference type="GO" id="GO:0008299">
    <property type="term" value="P:isoprenoid biosynthetic process"/>
    <property type="evidence" value="ECO:0007669"/>
    <property type="project" value="UniProtKB-ARBA"/>
</dbReference>
<dbReference type="InterPro" id="IPR034686">
    <property type="entry name" value="Terpene_cyclase-like_2"/>
</dbReference>
<dbReference type="AlphaFoldDB" id="A0A8I2YKC4"/>
<protein>
    <recommendedName>
        <fullName evidence="6">Terpene synthase</fullName>
        <ecNumber evidence="6">4.2.3.-</ecNumber>
    </recommendedName>
</protein>
<dbReference type="PANTHER" id="PTHR35201:SF4">
    <property type="entry name" value="BETA-PINACENE SYNTHASE-RELATED"/>
    <property type="match status" value="1"/>
</dbReference>
<evidence type="ECO:0000256" key="5">
    <source>
        <dbReference type="ARBA" id="ARBA00023239"/>
    </source>
</evidence>
<sequence length="355" mass="40856">MIFDTPFPSQFCLQDLCAITGRVFELRVNPHQAEADRAARAWFNSINLYDDRKRSKFINYGKFDLFAALTYPDADSEHLTTGLMFFFWAFAVRPSCLCLLSSYVLKSPNQADDMADESDFRYKPDDVHSWHHISRSVFANPESSRPEEPYAAMLYECVFSGSQPLNIPHSFYRAFESWSHAHVTQSRNRSQDRIASVDEFILMRRSTIGAALVEATIEYSLDLDIPDEVFENPIVQEMSKATNDLMTWPNKEQSDGDYQNLVFCIMHERKVGLQAAIDILTEMLSQRVEDYIQLKNRLPSFGPEADQALSSYLSALENFVQGTVLWYYLSPRYFRGVDITNREDLVVPLFEPGAF</sequence>
<reference evidence="7" key="1">
    <citation type="submission" date="2021-03" db="EMBL/GenBank/DDBJ databases">
        <title>Evolutionary innovations through gain and loss of genes in the ectomycorrhizal Boletales.</title>
        <authorList>
            <person name="Wu G."/>
            <person name="Miyauchi S."/>
            <person name="Morin E."/>
            <person name="Yang Z.-L."/>
            <person name="Xu J."/>
            <person name="Martin F.M."/>
        </authorList>
    </citation>
    <scope>NUCLEOTIDE SEQUENCE</scope>
    <source>
        <strain evidence="7">BR01</strain>
    </source>
</reference>
<dbReference type="EMBL" id="JAGFBS010000019">
    <property type="protein sequence ID" value="KAG6374169.1"/>
    <property type="molecule type" value="Genomic_DNA"/>
</dbReference>
<evidence type="ECO:0000256" key="3">
    <source>
        <dbReference type="ARBA" id="ARBA00022723"/>
    </source>
</evidence>
<dbReference type="GO" id="GO:0046872">
    <property type="term" value="F:metal ion binding"/>
    <property type="evidence" value="ECO:0007669"/>
    <property type="project" value="UniProtKB-KW"/>
</dbReference>
<organism evidence="7 8">
    <name type="scientific">Boletus reticuloceps</name>
    <dbReference type="NCBI Taxonomy" id="495285"/>
    <lineage>
        <taxon>Eukaryota</taxon>
        <taxon>Fungi</taxon>
        <taxon>Dikarya</taxon>
        <taxon>Basidiomycota</taxon>
        <taxon>Agaricomycotina</taxon>
        <taxon>Agaricomycetes</taxon>
        <taxon>Agaricomycetidae</taxon>
        <taxon>Boletales</taxon>
        <taxon>Boletineae</taxon>
        <taxon>Boletaceae</taxon>
        <taxon>Boletoideae</taxon>
        <taxon>Boletus</taxon>
    </lineage>
</organism>
<dbReference type="PANTHER" id="PTHR35201">
    <property type="entry name" value="TERPENE SYNTHASE"/>
    <property type="match status" value="1"/>
</dbReference>
<comment type="similarity">
    <text evidence="2 6">Belongs to the terpene synthase family.</text>
</comment>
<keyword evidence="8" id="KW-1185">Reference proteome</keyword>
<dbReference type="SUPFAM" id="SSF48576">
    <property type="entry name" value="Terpenoid synthases"/>
    <property type="match status" value="1"/>
</dbReference>
<keyword evidence="4 6" id="KW-0460">Magnesium</keyword>